<evidence type="ECO:0000313" key="3">
    <source>
        <dbReference type="Proteomes" id="UP000012589"/>
    </source>
</evidence>
<evidence type="ECO:0000313" key="2">
    <source>
        <dbReference type="EMBL" id="EMZ21362.1"/>
    </source>
</evidence>
<dbReference type="PATRIC" id="fig|1235802.3.peg.4883"/>
<sequence>MSISGFTFDNIKLYIYKEIDGKECSFWDQIIDLKIIDVVGYGQYEIYLEKDTDQNIVKKIDGYSIETELSQIPLYDLHINDDDYFNYGAQDESNLDSYGNIKPIKFYNPSDPHHSLLHLLLMDKACHWSIGVVPQYITVINNGKQTQELATSFQRTFTIDGQNIYDFLVGDLANEANLVYIFDTYNRRINIYDRYSIGDDTNVFINTRNLANNINIEDNSESVKNCFRVVGGDDVITNYLSAINLTGNYIWGFSILQYNDMPDGLVDAIKSYQTLKNSISDEYYGGYDVFNTLLSQGKSTNTLLIFDGNVSSYSNLPSASGRIGHYYHVDNTNKYYVSNGTTWEVCGAFTRLCSAYDYLSYLEHSMMPNVSLKTTTAQEQAGRIEREFINTQVAVPNLSIHSSTSFAGITNNVVAYCKVIVDNRYTVESIDDITNNYPRYNSNLWTGKIHIYRTSDKNDTRTITVSVRINDDELNYAKQKILKAIAKNEMVEVDQDVLMYTTSADYSKLITYFQKYSLNRLKSFYDGYESCLSILMSFQSSAKDTSAFNTIYTTYRLRRDAVYEVYKIREKEVETQKQLIDQIELEKNSIQDQVDFKKYLDNINSSYWQLFNSYRREDTYQNNNYVSDGLTDGEILAKCKELLDYASYQLNMACQLQRTCSISLSNLLIMDEFKPFWDKFQIYNYIRIANDNEILKLRLMQVDIDFDQIEQLKITFSENISGNGNITNDVGDIIKQAGSMASSYNSIKQQSSQGNKAYNEVGKWIADGLNAAKTTISNSDNNEVTYGSYGINLKDMTEEGNYGDYQTRLIGQGVYFTQDAWKTVSLALGTIYIDGKRTSGLIADNVIGRLLAGESLYITNEKGSFLLTGDTAKFTDITIDYQDKNGNRVVIGGASDRIFSISHNGNEVLYFNNVSNKMVMTGTLQGCDGDFSGTLRACNMSASTITGSTISANNLNGNTISGGSITIGNNFSVDTNGNMKATNANFTGTIHAGTAIYSPSINGGSITGTSVNINNRFIVDSSGNMSATNGSFTGTINAGTSINSPSINGGSINGTSINIANRFTVDSSGNMVATSGTFTGTVYANSGYFKGDLTGCCGIFSDKVIGADVQAKTFSLYNNNSGQYETVITAKNKTSWVYSNAGYNEPIVYGVCANILGTEIFRGAGGACIDTNSLYVDNIYVPFQRGTSNGTTKSRVYYMNGSVDNDGVPSAGWVKGFTRVKNISIGDNDYRYSSGSYTSGTAILRFGANGKSDDHEMSVDVPSVEYVQNYTQGYVDAHADTSSDTRLKNNIEDLEDISNLYMKLRPVKYKYKTGLYTYKPDNVEFGLEADKVADLFPCDKYNIAWKSKKILDEERFYCPDYAYRVDYKSIGIMTIQMVQNHQKHIEKFKKTEMDFKHIILSLQGENSILKQRIERLEELINVAN</sequence>
<dbReference type="eggNOG" id="ENOG5033SM6">
    <property type="taxonomic scope" value="Bacteria"/>
</dbReference>
<organism evidence="2 3">
    <name type="scientific">Eubacterium plexicaudatum ASF492</name>
    <dbReference type="NCBI Taxonomy" id="1235802"/>
    <lineage>
        <taxon>Bacteria</taxon>
        <taxon>Bacillati</taxon>
        <taxon>Bacillota</taxon>
        <taxon>Clostridia</taxon>
        <taxon>Eubacteriales</taxon>
        <taxon>Eubacteriaceae</taxon>
        <taxon>Eubacterium</taxon>
    </lineage>
</organism>
<keyword evidence="3" id="KW-1185">Reference proteome</keyword>
<protein>
    <recommendedName>
        <fullName evidence="1">Peptidase S74 domain-containing protein</fullName>
    </recommendedName>
</protein>
<dbReference type="PROSITE" id="PS51688">
    <property type="entry name" value="ICA"/>
    <property type="match status" value="1"/>
</dbReference>
<dbReference type="HOGENOM" id="CLU_252864_0_0_9"/>
<dbReference type="Pfam" id="PF13884">
    <property type="entry name" value="Peptidase_S74"/>
    <property type="match status" value="1"/>
</dbReference>
<gene>
    <name evidence="2" type="ORF">C823_04610</name>
</gene>
<accession>N1ZWG6</accession>
<dbReference type="STRING" id="1235802.C823_04610"/>
<name>N1ZWG6_9FIRM</name>
<comment type="caution">
    <text evidence="2">The sequence shown here is derived from an EMBL/GenBank/DDBJ whole genome shotgun (WGS) entry which is preliminary data.</text>
</comment>
<proteinExistence type="predicted"/>
<dbReference type="Proteomes" id="UP000012589">
    <property type="component" value="Unassembled WGS sequence"/>
</dbReference>
<feature type="domain" description="Peptidase S74" evidence="1">
    <location>
        <begin position="1283"/>
        <end position="1392"/>
    </location>
</feature>
<dbReference type="EMBL" id="AQFT01000134">
    <property type="protein sequence ID" value="EMZ21362.1"/>
    <property type="molecule type" value="Genomic_DNA"/>
</dbReference>
<dbReference type="InterPro" id="IPR030392">
    <property type="entry name" value="S74_ICA"/>
</dbReference>
<reference evidence="2 3" key="1">
    <citation type="journal article" date="2014" name="Genome Announc.">
        <title>Draft genome sequences of the altered schaedler flora, a defined bacterial community from gnotobiotic mice.</title>
        <authorList>
            <person name="Wannemuehler M.J."/>
            <person name="Overstreet A.M."/>
            <person name="Ward D.V."/>
            <person name="Phillips G.J."/>
        </authorList>
    </citation>
    <scope>NUCLEOTIDE SEQUENCE [LARGE SCALE GENOMIC DNA]</scope>
    <source>
        <strain evidence="2 3">ASF492</strain>
    </source>
</reference>
<evidence type="ECO:0000259" key="1">
    <source>
        <dbReference type="PROSITE" id="PS51688"/>
    </source>
</evidence>